<dbReference type="GO" id="GO:0043565">
    <property type="term" value="F:sequence-specific DNA binding"/>
    <property type="evidence" value="ECO:0007669"/>
    <property type="project" value="InterPro"/>
</dbReference>
<feature type="domain" description="HTH araC/xylS-type" evidence="5">
    <location>
        <begin position="186"/>
        <end position="284"/>
    </location>
</feature>
<keyword evidence="3" id="KW-0010">Activator</keyword>
<dbReference type="InterPro" id="IPR018060">
    <property type="entry name" value="HTH_AraC"/>
</dbReference>
<dbReference type="RefSeq" id="WP_173063735.1">
    <property type="nucleotide sequence ID" value="NZ_BAABGO010000034.1"/>
</dbReference>
<dbReference type="AlphaFoldDB" id="A0A6V8KK54"/>
<evidence type="ECO:0000313" key="6">
    <source>
        <dbReference type="EMBL" id="GFJ82791.1"/>
    </source>
</evidence>
<keyword evidence="7" id="KW-1185">Reference proteome</keyword>
<keyword evidence="1" id="KW-0805">Transcription regulation</keyword>
<dbReference type="InterPro" id="IPR009057">
    <property type="entry name" value="Homeodomain-like_sf"/>
</dbReference>
<evidence type="ECO:0000256" key="4">
    <source>
        <dbReference type="ARBA" id="ARBA00023163"/>
    </source>
</evidence>
<comment type="caution">
    <text evidence="6">The sequence shown here is derived from an EMBL/GenBank/DDBJ whole genome shotgun (WGS) entry which is preliminary data.</text>
</comment>
<dbReference type="Gene3D" id="1.10.10.60">
    <property type="entry name" value="Homeodomain-like"/>
    <property type="match status" value="1"/>
</dbReference>
<keyword evidence="4" id="KW-0804">Transcription</keyword>
<dbReference type="Proteomes" id="UP000482800">
    <property type="component" value="Unassembled WGS sequence"/>
</dbReference>
<dbReference type="Pfam" id="PF02311">
    <property type="entry name" value="AraC_binding"/>
    <property type="match status" value="1"/>
</dbReference>
<dbReference type="InterPro" id="IPR018062">
    <property type="entry name" value="HTH_AraC-typ_CS"/>
</dbReference>
<dbReference type="PROSITE" id="PS01124">
    <property type="entry name" value="HTH_ARAC_FAMILY_2"/>
    <property type="match status" value="1"/>
</dbReference>
<protein>
    <submittedName>
        <fullName evidence="6">AraC family transcriptional regulator</fullName>
    </submittedName>
</protein>
<name>A0A6V8KK54_9ACTN</name>
<proteinExistence type="predicted"/>
<dbReference type="InterPro" id="IPR037923">
    <property type="entry name" value="HTH-like"/>
</dbReference>
<dbReference type="Gene3D" id="2.60.120.10">
    <property type="entry name" value="Jelly Rolls"/>
    <property type="match status" value="1"/>
</dbReference>
<organism evidence="6 7">
    <name type="scientific">Phytohabitans houttuyneae</name>
    <dbReference type="NCBI Taxonomy" id="1076126"/>
    <lineage>
        <taxon>Bacteria</taxon>
        <taxon>Bacillati</taxon>
        <taxon>Actinomycetota</taxon>
        <taxon>Actinomycetes</taxon>
        <taxon>Micromonosporales</taxon>
        <taxon>Micromonosporaceae</taxon>
    </lineage>
</organism>
<evidence type="ECO:0000256" key="3">
    <source>
        <dbReference type="ARBA" id="ARBA00023159"/>
    </source>
</evidence>
<reference evidence="6 7" key="2">
    <citation type="submission" date="2020-03" db="EMBL/GenBank/DDBJ databases">
        <authorList>
            <person name="Ichikawa N."/>
            <person name="Kimura A."/>
            <person name="Kitahashi Y."/>
            <person name="Uohara A."/>
        </authorList>
    </citation>
    <scope>NUCLEOTIDE SEQUENCE [LARGE SCALE GENOMIC DNA]</scope>
    <source>
        <strain evidence="6 7">NBRC 108639</strain>
    </source>
</reference>
<dbReference type="GO" id="GO:0003700">
    <property type="term" value="F:DNA-binding transcription factor activity"/>
    <property type="evidence" value="ECO:0007669"/>
    <property type="project" value="InterPro"/>
</dbReference>
<reference evidence="6 7" key="1">
    <citation type="submission" date="2020-03" db="EMBL/GenBank/DDBJ databases">
        <title>Whole genome shotgun sequence of Phytohabitans houttuyneae NBRC 108639.</title>
        <authorList>
            <person name="Komaki H."/>
            <person name="Tamura T."/>
        </authorList>
    </citation>
    <scope>NUCLEOTIDE SEQUENCE [LARGE SCALE GENOMIC DNA]</scope>
    <source>
        <strain evidence="6 7">NBRC 108639</strain>
    </source>
</reference>
<dbReference type="SUPFAM" id="SSF46689">
    <property type="entry name" value="Homeodomain-like"/>
    <property type="match status" value="2"/>
</dbReference>
<dbReference type="InterPro" id="IPR050204">
    <property type="entry name" value="AraC_XylS_family_regulators"/>
</dbReference>
<evidence type="ECO:0000313" key="7">
    <source>
        <dbReference type="Proteomes" id="UP000482800"/>
    </source>
</evidence>
<dbReference type="EMBL" id="BLPF01000002">
    <property type="protein sequence ID" value="GFJ82791.1"/>
    <property type="molecule type" value="Genomic_DNA"/>
</dbReference>
<dbReference type="SMART" id="SM00342">
    <property type="entry name" value="HTH_ARAC"/>
    <property type="match status" value="1"/>
</dbReference>
<evidence type="ECO:0000256" key="2">
    <source>
        <dbReference type="ARBA" id="ARBA00023125"/>
    </source>
</evidence>
<sequence length="294" mass="31461">MAWTDLLNAEPGAIRLGPVDVDVYHWAEMADTVVNPPHRHTYYEVCWVEAGTGEFTVDGRTHPIGPGSLLFARPGVPHRIVSRRAPGIRLAWVAFHLRLPPGGDELAALFDAFAGSARPLAHDGHSRVAALWAALRATGDGPALPGRGAAITSVARALLVALAQAGTEGLRPTPAAAPEAGTAAVRLVLRYVQDNLDRPLPVEELARHAHLSRRQLSRLFAVHVGQSPAGYVERTRLDHAAALLVRTDLPIKRIAAAVGYGDVAGFTRAFTRRLGSPPGRFRHAADLRPVLSVS</sequence>
<dbReference type="Pfam" id="PF12833">
    <property type="entry name" value="HTH_18"/>
    <property type="match status" value="1"/>
</dbReference>
<dbReference type="PROSITE" id="PS00041">
    <property type="entry name" value="HTH_ARAC_FAMILY_1"/>
    <property type="match status" value="1"/>
</dbReference>
<dbReference type="PANTHER" id="PTHR46796">
    <property type="entry name" value="HTH-TYPE TRANSCRIPTIONAL ACTIVATOR RHAS-RELATED"/>
    <property type="match status" value="1"/>
</dbReference>
<evidence type="ECO:0000256" key="1">
    <source>
        <dbReference type="ARBA" id="ARBA00023015"/>
    </source>
</evidence>
<dbReference type="InterPro" id="IPR003313">
    <property type="entry name" value="AraC-bd"/>
</dbReference>
<dbReference type="SUPFAM" id="SSF51215">
    <property type="entry name" value="Regulatory protein AraC"/>
    <property type="match status" value="1"/>
</dbReference>
<accession>A0A6V8KK54</accession>
<gene>
    <name evidence="6" type="ORF">Phou_069710</name>
</gene>
<evidence type="ECO:0000259" key="5">
    <source>
        <dbReference type="PROSITE" id="PS01124"/>
    </source>
</evidence>
<keyword evidence="2" id="KW-0238">DNA-binding</keyword>
<dbReference type="InterPro" id="IPR014710">
    <property type="entry name" value="RmlC-like_jellyroll"/>
</dbReference>